<organism evidence="1">
    <name type="scientific">uncultured Caudovirales phage</name>
    <dbReference type="NCBI Taxonomy" id="2100421"/>
    <lineage>
        <taxon>Viruses</taxon>
        <taxon>Duplodnaviria</taxon>
        <taxon>Heunggongvirae</taxon>
        <taxon>Uroviricota</taxon>
        <taxon>Caudoviricetes</taxon>
        <taxon>Peduoviridae</taxon>
        <taxon>Maltschvirus</taxon>
        <taxon>Maltschvirus maltsch</taxon>
    </lineage>
</organism>
<protein>
    <submittedName>
        <fullName evidence="1">Uncharacterized protein</fullName>
    </submittedName>
</protein>
<proteinExistence type="predicted"/>
<evidence type="ECO:0000313" key="1">
    <source>
        <dbReference type="EMBL" id="CAB4141676.1"/>
    </source>
</evidence>
<sequence length="735" mass="82807">MAYEIKYRITAATKSDVTSIVNIYEDDYDGEIIEYPCISLQIQYIPRSDDTFEPIYVSQLNLSIDVTDNVANMPDFTTLNDRKYFVRVTSGANLDWQGWVLSDNVQYIFSTGRKELAFNAIDGLGMLERIPFFIADDTTLVDTFTSIFYIKTALLILEYPLEYDIVSGVSFYSEDMDNRTDDPSADTLGQSYINYATFIDDNQVATNCLDVLTKIVRSVGSRLFQAKGNFYIVPLTQFAQDSYYVTIYNSDGSVFDDAIYESTGNIEGFAANTSGLYFVDNSQFKLIRKGFNKIRFDKVIEYPNNYITNWDLKNYTVVSPTVGNAFSWEEERFVDGIIYVKSYPEKSTNSFIMEYSLSNPYTALVRPINLPKVNTSDVLKLTMDVAGLGVPASGPDALFILKILVDDGVDSVFLDDNKQWVNSTFNNHFYYYPFDSTDPKVNLDLVMPLLPIGGDLSIELILCDNSAPYWKSTVGSIEASNFQLVVETYFKQVTTESFITDSNEYVLEIDLPLGFNDINDGFFSYRGFLSDSTGLNLKNWYRQEYPLDTYRSLSELVVKQYSNCLNKNIINLDASFMGMETTDGRFSGAMRITASDTDPAQITVQNKNYIIGNSTIDLPNDVITATLLDINPDNIETTMTTIYDSNNLPTEVTGYSHFRSTAYLTKEAALAAPLTGNVVYLENIGVPSVGDFFYQSEFLTVGFNGANLWWKVLVTDTYSQAYRISGAGEILETFG</sequence>
<dbReference type="EMBL" id="LR796396">
    <property type="protein sequence ID" value="CAB4141676.1"/>
    <property type="molecule type" value="Genomic_DNA"/>
</dbReference>
<gene>
    <name evidence="1" type="ORF">UFOVP426_10</name>
</gene>
<accession>A0A6J5M9H7</accession>
<reference evidence="1" key="1">
    <citation type="submission" date="2020-04" db="EMBL/GenBank/DDBJ databases">
        <authorList>
            <person name="Chiriac C."/>
            <person name="Salcher M."/>
            <person name="Ghai R."/>
            <person name="Kavagutti S V."/>
        </authorList>
    </citation>
    <scope>NUCLEOTIDE SEQUENCE</scope>
</reference>
<name>A0A6J5M9H7_9CAUD</name>